<dbReference type="NCBIfam" id="TIGR00152">
    <property type="entry name" value="dephospho-CoA kinase"/>
    <property type="match status" value="1"/>
</dbReference>
<comment type="catalytic activity">
    <reaction evidence="3">
        <text>3'-dephospho-CoA + ATP = ADP + CoA + H(+)</text>
        <dbReference type="Rhea" id="RHEA:18245"/>
        <dbReference type="ChEBI" id="CHEBI:15378"/>
        <dbReference type="ChEBI" id="CHEBI:30616"/>
        <dbReference type="ChEBI" id="CHEBI:57287"/>
        <dbReference type="ChEBI" id="CHEBI:57328"/>
        <dbReference type="ChEBI" id="CHEBI:456216"/>
        <dbReference type="EC" id="2.7.1.24"/>
    </reaction>
</comment>
<keyword evidence="3" id="KW-0173">Coenzyme A biosynthesis</keyword>
<keyword evidence="3 5" id="KW-0808">Transferase</keyword>
<evidence type="ECO:0000256" key="1">
    <source>
        <dbReference type="ARBA" id="ARBA00022741"/>
    </source>
</evidence>
<dbReference type="EC" id="2.7.1.24" evidence="3 4"/>
<dbReference type="Gene3D" id="3.40.50.300">
    <property type="entry name" value="P-loop containing nucleotide triphosphate hydrolases"/>
    <property type="match status" value="1"/>
</dbReference>
<evidence type="ECO:0000256" key="3">
    <source>
        <dbReference type="HAMAP-Rule" id="MF_00376"/>
    </source>
</evidence>
<dbReference type="PANTHER" id="PTHR10695">
    <property type="entry name" value="DEPHOSPHO-COA KINASE-RELATED"/>
    <property type="match status" value="1"/>
</dbReference>
<dbReference type="UniPathway" id="UPA00241">
    <property type="reaction ID" value="UER00356"/>
</dbReference>
<dbReference type="PANTHER" id="PTHR10695:SF46">
    <property type="entry name" value="BIFUNCTIONAL COENZYME A SYNTHASE-RELATED"/>
    <property type="match status" value="1"/>
</dbReference>
<dbReference type="GO" id="GO:0004140">
    <property type="term" value="F:dephospho-CoA kinase activity"/>
    <property type="evidence" value="ECO:0007669"/>
    <property type="project" value="UniProtKB-UniRule"/>
</dbReference>
<evidence type="ECO:0000313" key="5">
    <source>
        <dbReference type="EMBL" id="OPX44617.1"/>
    </source>
</evidence>
<dbReference type="GO" id="GO:0015937">
    <property type="term" value="P:coenzyme A biosynthetic process"/>
    <property type="evidence" value="ECO:0007669"/>
    <property type="project" value="UniProtKB-UniRule"/>
</dbReference>
<organism evidence="5 6">
    <name type="scientific">Ruminiclostridium hungatei</name>
    <name type="common">Clostridium hungatei</name>
    <dbReference type="NCBI Taxonomy" id="48256"/>
    <lineage>
        <taxon>Bacteria</taxon>
        <taxon>Bacillati</taxon>
        <taxon>Bacillota</taxon>
        <taxon>Clostridia</taxon>
        <taxon>Eubacteriales</taxon>
        <taxon>Oscillospiraceae</taxon>
        <taxon>Ruminiclostridium</taxon>
    </lineage>
</organism>
<gene>
    <name evidence="3 5" type="primary">coaE</name>
    <name evidence="5" type="ORF">CLHUN_16110</name>
</gene>
<reference evidence="5 6" key="1">
    <citation type="submission" date="2017-03" db="EMBL/GenBank/DDBJ databases">
        <title>Genome sequence of Clostridium hungatei DSM 14427.</title>
        <authorList>
            <person name="Poehlein A."/>
            <person name="Daniel R."/>
        </authorList>
    </citation>
    <scope>NUCLEOTIDE SEQUENCE [LARGE SCALE GENOMIC DNA]</scope>
    <source>
        <strain evidence="5 6">DSM 14427</strain>
    </source>
</reference>
<dbReference type="Proteomes" id="UP000191554">
    <property type="component" value="Unassembled WGS sequence"/>
</dbReference>
<dbReference type="SUPFAM" id="SSF52540">
    <property type="entry name" value="P-loop containing nucleoside triphosphate hydrolases"/>
    <property type="match status" value="1"/>
</dbReference>
<sequence length="208" mass="23234">MVKAGMRQNNSSLVLGITGGIGSGKSTVSGILAEMGAAVIDADMISRQVVMPGEKALEELTEAFGRNILDESGQLDRKGLARIVFDNSEKLLELNAIVHKYVAQRIKDNVKEQLSKKTKIIVIDAPIPIKTGFLDLCQKVWTVAADKELRIKRIMERNGMTYEEAVSRINSQLKEQEYIKIAHTVIYNNHDYSHLREEVKSQLNGLLR</sequence>
<keyword evidence="3 5" id="KW-0418">Kinase</keyword>
<keyword evidence="2 3" id="KW-0067">ATP-binding</keyword>
<dbReference type="GO" id="GO:0005737">
    <property type="term" value="C:cytoplasm"/>
    <property type="evidence" value="ECO:0007669"/>
    <property type="project" value="UniProtKB-SubCell"/>
</dbReference>
<protein>
    <recommendedName>
        <fullName evidence="3 4">Dephospho-CoA kinase</fullName>
        <ecNumber evidence="3 4">2.7.1.24</ecNumber>
    </recommendedName>
    <alternativeName>
        <fullName evidence="3">Dephosphocoenzyme A kinase</fullName>
    </alternativeName>
</protein>
<dbReference type="EMBL" id="MZGX01000008">
    <property type="protein sequence ID" value="OPX44617.1"/>
    <property type="molecule type" value="Genomic_DNA"/>
</dbReference>
<dbReference type="HAMAP" id="MF_00376">
    <property type="entry name" value="Dephospho_CoA_kinase"/>
    <property type="match status" value="1"/>
</dbReference>
<dbReference type="GO" id="GO:0005524">
    <property type="term" value="F:ATP binding"/>
    <property type="evidence" value="ECO:0007669"/>
    <property type="project" value="UniProtKB-UniRule"/>
</dbReference>
<accession>A0A1V4SN03</accession>
<dbReference type="CDD" id="cd02022">
    <property type="entry name" value="DPCK"/>
    <property type="match status" value="1"/>
</dbReference>
<dbReference type="STRING" id="48256.CLHUN_16110"/>
<comment type="pathway">
    <text evidence="3">Cofactor biosynthesis; coenzyme A biosynthesis; CoA from (R)-pantothenate: step 5/5.</text>
</comment>
<keyword evidence="1 3" id="KW-0547">Nucleotide-binding</keyword>
<dbReference type="InterPro" id="IPR001977">
    <property type="entry name" value="Depp_CoAkinase"/>
</dbReference>
<comment type="subcellular location">
    <subcellularLocation>
        <location evidence="3">Cytoplasm</location>
    </subcellularLocation>
</comment>
<dbReference type="PROSITE" id="PS51219">
    <property type="entry name" value="DPCK"/>
    <property type="match status" value="1"/>
</dbReference>
<evidence type="ECO:0000313" key="6">
    <source>
        <dbReference type="Proteomes" id="UP000191554"/>
    </source>
</evidence>
<keyword evidence="6" id="KW-1185">Reference proteome</keyword>
<comment type="function">
    <text evidence="3">Catalyzes the phosphorylation of the 3'-hydroxyl group of dephosphocoenzyme A to form coenzyme A.</text>
</comment>
<feature type="binding site" evidence="3">
    <location>
        <begin position="22"/>
        <end position="27"/>
    </location>
    <ligand>
        <name>ATP</name>
        <dbReference type="ChEBI" id="CHEBI:30616"/>
    </ligand>
</feature>
<dbReference type="AlphaFoldDB" id="A0A1V4SN03"/>
<dbReference type="Pfam" id="PF01121">
    <property type="entry name" value="CoaE"/>
    <property type="match status" value="1"/>
</dbReference>
<comment type="caution">
    <text evidence="5">The sequence shown here is derived from an EMBL/GenBank/DDBJ whole genome shotgun (WGS) entry which is preliminary data.</text>
</comment>
<comment type="similarity">
    <text evidence="3">Belongs to the CoaE family.</text>
</comment>
<name>A0A1V4SN03_RUMHU</name>
<keyword evidence="3" id="KW-0963">Cytoplasm</keyword>
<evidence type="ECO:0000256" key="2">
    <source>
        <dbReference type="ARBA" id="ARBA00022840"/>
    </source>
</evidence>
<proteinExistence type="inferred from homology"/>
<dbReference type="InterPro" id="IPR027417">
    <property type="entry name" value="P-loop_NTPase"/>
</dbReference>
<evidence type="ECO:0000256" key="4">
    <source>
        <dbReference type="NCBIfam" id="TIGR00152"/>
    </source>
</evidence>